<gene>
    <name evidence="3" type="ORF">Fcan01_09638</name>
</gene>
<comment type="caution">
    <text evidence="3">The sequence shown here is derived from an EMBL/GenBank/DDBJ whole genome shotgun (WGS) entry which is preliminary data.</text>
</comment>
<keyword evidence="2" id="KW-0732">Signal</keyword>
<feature type="signal peptide" evidence="2">
    <location>
        <begin position="1"/>
        <end position="23"/>
    </location>
</feature>
<feature type="region of interest" description="Disordered" evidence="1">
    <location>
        <begin position="25"/>
        <end position="67"/>
    </location>
</feature>
<evidence type="ECO:0000256" key="1">
    <source>
        <dbReference type="SAM" id="MobiDB-lite"/>
    </source>
</evidence>
<keyword evidence="4" id="KW-1185">Reference proteome</keyword>
<reference evidence="3 4" key="1">
    <citation type="submission" date="2015-12" db="EMBL/GenBank/DDBJ databases">
        <title>The genome of Folsomia candida.</title>
        <authorList>
            <person name="Faddeeva A."/>
            <person name="Derks M.F."/>
            <person name="Anvar Y."/>
            <person name="Smit S."/>
            <person name="Van Straalen N."/>
            <person name="Roelofs D."/>
        </authorList>
    </citation>
    <scope>NUCLEOTIDE SEQUENCE [LARGE SCALE GENOMIC DNA]</scope>
    <source>
        <strain evidence="3 4">VU population</strain>
        <tissue evidence="3">Whole body</tissue>
    </source>
</reference>
<accession>A0A226EF60</accession>
<dbReference type="Proteomes" id="UP000198287">
    <property type="component" value="Unassembled WGS sequence"/>
</dbReference>
<sequence length="186" mass="20080">MAQIFLPLSCLIAVVLLIGPAHLHPQPKDKKTKEAEAADQDDSDSASSSWENDGNANDRGIGFNGKTGNSKGSGKYLFYVTPEPHYTQSPEMFKRLQAKGYNDIDDVDKDYYAHYDFEFAKSGSNHANFQQKYLKNQASHIGKPLVASNATAPPPEDGLAGAYGTKADTKPTSDTDGLVRGLGIGL</sequence>
<evidence type="ECO:0000313" key="3">
    <source>
        <dbReference type="EMBL" id="OXA56182.1"/>
    </source>
</evidence>
<dbReference type="AlphaFoldDB" id="A0A226EF60"/>
<organism evidence="3 4">
    <name type="scientific">Folsomia candida</name>
    <name type="common">Springtail</name>
    <dbReference type="NCBI Taxonomy" id="158441"/>
    <lineage>
        <taxon>Eukaryota</taxon>
        <taxon>Metazoa</taxon>
        <taxon>Ecdysozoa</taxon>
        <taxon>Arthropoda</taxon>
        <taxon>Hexapoda</taxon>
        <taxon>Collembola</taxon>
        <taxon>Entomobryomorpha</taxon>
        <taxon>Isotomoidea</taxon>
        <taxon>Isotomidae</taxon>
        <taxon>Proisotominae</taxon>
        <taxon>Folsomia</taxon>
    </lineage>
</organism>
<evidence type="ECO:0000256" key="2">
    <source>
        <dbReference type="SAM" id="SignalP"/>
    </source>
</evidence>
<evidence type="ECO:0000313" key="4">
    <source>
        <dbReference type="Proteomes" id="UP000198287"/>
    </source>
</evidence>
<proteinExistence type="predicted"/>
<feature type="chain" id="PRO_5012330270" evidence="2">
    <location>
        <begin position="24"/>
        <end position="186"/>
    </location>
</feature>
<dbReference type="EMBL" id="LNIX01000004">
    <property type="protein sequence ID" value="OXA56182.1"/>
    <property type="molecule type" value="Genomic_DNA"/>
</dbReference>
<protein>
    <submittedName>
        <fullName evidence="3">Uncharacterized protein</fullName>
    </submittedName>
</protein>
<feature type="region of interest" description="Disordered" evidence="1">
    <location>
        <begin position="147"/>
        <end position="176"/>
    </location>
</feature>
<feature type="compositionally biased region" description="Basic and acidic residues" evidence="1">
    <location>
        <begin position="26"/>
        <end position="36"/>
    </location>
</feature>
<name>A0A226EF60_FOLCA</name>